<evidence type="ECO:0000313" key="2">
    <source>
        <dbReference type="Proteomes" id="UP000634136"/>
    </source>
</evidence>
<comment type="caution">
    <text evidence="1">The sequence shown here is derived from an EMBL/GenBank/DDBJ whole genome shotgun (WGS) entry which is preliminary data.</text>
</comment>
<organism evidence="1 2">
    <name type="scientific">Senna tora</name>
    <dbReference type="NCBI Taxonomy" id="362788"/>
    <lineage>
        <taxon>Eukaryota</taxon>
        <taxon>Viridiplantae</taxon>
        <taxon>Streptophyta</taxon>
        <taxon>Embryophyta</taxon>
        <taxon>Tracheophyta</taxon>
        <taxon>Spermatophyta</taxon>
        <taxon>Magnoliopsida</taxon>
        <taxon>eudicotyledons</taxon>
        <taxon>Gunneridae</taxon>
        <taxon>Pentapetalae</taxon>
        <taxon>rosids</taxon>
        <taxon>fabids</taxon>
        <taxon>Fabales</taxon>
        <taxon>Fabaceae</taxon>
        <taxon>Caesalpinioideae</taxon>
        <taxon>Cassia clade</taxon>
        <taxon>Senna</taxon>
    </lineage>
</organism>
<accession>A0A834U0X7</accession>
<keyword evidence="2" id="KW-1185">Reference proteome</keyword>
<dbReference type="Proteomes" id="UP000634136">
    <property type="component" value="Unassembled WGS sequence"/>
</dbReference>
<name>A0A834U0X7_9FABA</name>
<proteinExistence type="predicted"/>
<reference evidence="1" key="1">
    <citation type="submission" date="2020-09" db="EMBL/GenBank/DDBJ databases">
        <title>Genome-Enabled Discovery of Anthraquinone Biosynthesis in Senna tora.</title>
        <authorList>
            <person name="Kang S.-H."/>
            <person name="Pandey R.P."/>
            <person name="Lee C.-M."/>
            <person name="Sim J.-S."/>
            <person name="Jeong J.-T."/>
            <person name="Choi B.-S."/>
            <person name="Jung M."/>
            <person name="Ginzburg D."/>
            <person name="Zhao K."/>
            <person name="Won S.Y."/>
            <person name="Oh T.-J."/>
            <person name="Yu Y."/>
            <person name="Kim N.-H."/>
            <person name="Lee O.R."/>
            <person name="Lee T.-H."/>
            <person name="Bashyal P."/>
            <person name="Kim T.-S."/>
            <person name="Lee W.-H."/>
            <person name="Kawkins C."/>
            <person name="Kim C.-K."/>
            <person name="Kim J.S."/>
            <person name="Ahn B.O."/>
            <person name="Rhee S.Y."/>
            <person name="Sohng J.K."/>
        </authorList>
    </citation>
    <scope>NUCLEOTIDE SEQUENCE</scope>
    <source>
        <tissue evidence="1">Leaf</tissue>
    </source>
</reference>
<sequence>MEAESCITPKFKLSCVWCFAGSVEVHEEVVEYRQLERAISKTQRISPCAWLKKCEPTSRKSRKHHRHSRNSSDFSYDASSYALNFDEECRFDDHEFPSRGICYSWRRGDGYVSYSYKDRDREPSSTHYTGDSRSDVMFLNPPKFSFSFLVRYFSSLM</sequence>
<evidence type="ECO:0000313" key="1">
    <source>
        <dbReference type="EMBL" id="KAF7830326.1"/>
    </source>
</evidence>
<dbReference type="EMBL" id="JAAIUW010000005">
    <property type="protein sequence ID" value="KAF7830326.1"/>
    <property type="molecule type" value="Genomic_DNA"/>
</dbReference>
<gene>
    <name evidence="1" type="ORF">G2W53_012659</name>
</gene>
<dbReference type="AlphaFoldDB" id="A0A834U0X7"/>
<protein>
    <submittedName>
        <fullName evidence="1">Uncharacterized protein</fullName>
    </submittedName>
</protein>